<reference evidence="2 3" key="1">
    <citation type="submission" date="2018-02" db="EMBL/GenBank/DDBJ databases">
        <authorList>
            <person name="Cohen D.B."/>
            <person name="Kent A.D."/>
        </authorList>
    </citation>
    <scope>NUCLEOTIDE SEQUENCE [LARGE SCALE GENOMIC DNA]</scope>
    <source>
        <strain evidence="2 3">CCAP 1448/3</strain>
    </source>
</reference>
<proteinExistence type="predicted"/>
<evidence type="ECO:0000313" key="2">
    <source>
        <dbReference type="EMBL" id="PSB03476.1"/>
    </source>
</evidence>
<comment type="caution">
    <text evidence="2">The sequence shown here is derived from an EMBL/GenBank/DDBJ whole genome shotgun (WGS) entry which is preliminary data.</text>
</comment>
<dbReference type="AlphaFoldDB" id="A0A2T1C5E6"/>
<accession>A0A2T1C5E6</accession>
<sequence>METNTMMDSILGILALSILIGGLFMLFSGVRGMGNKP</sequence>
<dbReference type="Proteomes" id="UP000238762">
    <property type="component" value="Unassembled WGS sequence"/>
</dbReference>
<dbReference type="EMBL" id="PVWJ01000031">
    <property type="protein sequence ID" value="PSB03476.1"/>
    <property type="molecule type" value="Genomic_DNA"/>
</dbReference>
<organism evidence="2 3">
    <name type="scientific">Merismopedia glauca CCAP 1448/3</name>
    <dbReference type="NCBI Taxonomy" id="1296344"/>
    <lineage>
        <taxon>Bacteria</taxon>
        <taxon>Bacillati</taxon>
        <taxon>Cyanobacteriota</taxon>
        <taxon>Cyanophyceae</taxon>
        <taxon>Synechococcales</taxon>
        <taxon>Merismopediaceae</taxon>
        <taxon>Merismopedia</taxon>
    </lineage>
</organism>
<evidence type="ECO:0000313" key="3">
    <source>
        <dbReference type="Proteomes" id="UP000238762"/>
    </source>
</evidence>
<name>A0A2T1C5E6_9CYAN</name>
<feature type="transmembrane region" description="Helical" evidence="1">
    <location>
        <begin position="6"/>
        <end position="27"/>
    </location>
</feature>
<gene>
    <name evidence="2" type="ORF">C7B64_08285</name>
</gene>
<evidence type="ECO:0000256" key="1">
    <source>
        <dbReference type="SAM" id="Phobius"/>
    </source>
</evidence>
<keyword evidence="1" id="KW-0812">Transmembrane</keyword>
<keyword evidence="3" id="KW-1185">Reference proteome</keyword>
<keyword evidence="1" id="KW-1133">Transmembrane helix</keyword>
<keyword evidence="1" id="KW-0472">Membrane</keyword>
<protein>
    <submittedName>
        <fullName evidence="2">NAD synthetase</fullName>
    </submittedName>
</protein>
<reference evidence="2 3" key="2">
    <citation type="submission" date="2018-03" db="EMBL/GenBank/DDBJ databases">
        <title>The ancient ancestry and fast evolution of plastids.</title>
        <authorList>
            <person name="Moore K.R."/>
            <person name="Magnabosco C."/>
            <person name="Momper L."/>
            <person name="Gold D.A."/>
            <person name="Bosak T."/>
            <person name="Fournier G.P."/>
        </authorList>
    </citation>
    <scope>NUCLEOTIDE SEQUENCE [LARGE SCALE GENOMIC DNA]</scope>
    <source>
        <strain evidence="2 3">CCAP 1448/3</strain>
    </source>
</reference>